<dbReference type="InterPro" id="IPR000915">
    <property type="entry name" value="60S_ribosomal_eL6"/>
</dbReference>
<dbReference type="InterPro" id="IPR041997">
    <property type="entry name" value="Ribosomal_eL6_KOW"/>
</dbReference>
<dbReference type="Gene3D" id="2.30.30.30">
    <property type="match status" value="1"/>
</dbReference>
<dbReference type="GO" id="GO:0003723">
    <property type="term" value="F:RNA binding"/>
    <property type="evidence" value="ECO:0007669"/>
    <property type="project" value="TreeGrafter"/>
</dbReference>
<dbReference type="Pfam" id="PF03868">
    <property type="entry name" value="Ribosomal_L6e_N"/>
    <property type="match status" value="1"/>
</dbReference>
<dbReference type="GO" id="GO:0003735">
    <property type="term" value="F:structural constituent of ribosome"/>
    <property type="evidence" value="ECO:0007669"/>
    <property type="project" value="InterPro"/>
</dbReference>
<dbReference type="PANTHER" id="PTHR10715">
    <property type="entry name" value="60S RIBOSOMAL PROTEIN L6"/>
    <property type="match status" value="1"/>
</dbReference>
<proteinExistence type="evidence at transcript level"/>
<dbReference type="GO" id="GO:0022625">
    <property type="term" value="C:cytosolic large ribosomal subunit"/>
    <property type="evidence" value="ECO:0007669"/>
    <property type="project" value="TreeGrafter"/>
</dbReference>
<keyword evidence="3" id="KW-0687">Ribonucleoprotein</keyword>
<accession>A0A6F9DRI8</accession>
<evidence type="ECO:0000256" key="3">
    <source>
        <dbReference type="ARBA" id="ARBA00023274"/>
    </source>
</evidence>
<organism evidence="9">
    <name type="scientific">Phallusia mammillata</name>
    <dbReference type="NCBI Taxonomy" id="59560"/>
    <lineage>
        <taxon>Eukaryota</taxon>
        <taxon>Metazoa</taxon>
        <taxon>Chordata</taxon>
        <taxon>Tunicata</taxon>
        <taxon>Ascidiacea</taxon>
        <taxon>Phlebobranchia</taxon>
        <taxon>Ascidiidae</taxon>
        <taxon>Phallusia</taxon>
    </lineage>
</organism>
<dbReference type="FunFam" id="2.30.30.30:FF:000014">
    <property type="entry name" value="60S ribosomal protein L6"/>
    <property type="match status" value="1"/>
</dbReference>
<evidence type="ECO:0000313" key="9">
    <source>
        <dbReference type="EMBL" id="CAB3265729.1"/>
    </source>
</evidence>
<evidence type="ECO:0000259" key="8">
    <source>
        <dbReference type="Pfam" id="PF03868"/>
    </source>
</evidence>
<dbReference type="EMBL" id="LR789867">
    <property type="protein sequence ID" value="CAB3265729.1"/>
    <property type="molecule type" value="mRNA"/>
</dbReference>
<dbReference type="GO" id="GO:0002181">
    <property type="term" value="P:cytoplasmic translation"/>
    <property type="evidence" value="ECO:0007669"/>
    <property type="project" value="TreeGrafter"/>
</dbReference>
<gene>
    <name evidence="9" type="primary">Rpl6-002</name>
</gene>
<dbReference type="PANTHER" id="PTHR10715:SF0">
    <property type="entry name" value="LARGE RIBOSOMAL SUBUNIT PROTEIN EL6"/>
    <property type="match status" value="1"/>
</dbReference>
<dbReference type="SUPFAM" id="SSF50104">
    <property type="entry name" value="Translation proteins SH3-like domain"/>
    <property type="match status" value="1"/>
</dbReference>
<dbReference type="InterPro" id="IPR014722">
    <property type="entry name" value="Rib_uL2_dom2"/>
</dbReference>
<dbReference type="CDD" id="cd13156">
    <property type="entry name" value="KOW_RPL6"/>
    <property type="match status" value="1"/>
</dbReference>
<evidence type="ECO:0000256" key="6">
    <source>
        <dbReference type="ARBA" id="ARBA00035351"/>
    </source>
</evidence>
<name>A0A6F9DRI8_9ASCI</name>
<dbReference type="InterPro" id="IPR005568">
    <property type="entry name" value="Ribosomal_uL6_N"/>
</dbReference>
<comment type="subunit">
    <text evidence="7">Component of the large ribosomal subunit. May bind IPO9 with low affinity.</text>
</comment>
<dbReference type="GO" id="GO:0000027">
    <property type="term" value="P:ribosomal large subunit assembly"/>
    <property type="evidence" value="ECO:0007669"/>
    <property type="project" value="TreeGrafter"/>
</dbReference>
<evidence type="ECO:0000256" key="5">
    <source>
        <dbReference type="ARBA" id="ARBA00035233"/>
    </source>
</evidence>
<sequence>MTEKRNHPDAFSKCLFGRDFTAMAKMQQPHAPRNKPLGGGINRYSRSVMYAKRFAFKKRKNITMIEKKRAERMTEKPIGGDKNGGTRLVRVKKMPRYYPTEELPRKLKSHGKKPFSQHKRKLRSTITPGTVLILLAGPYRGKRVVFLKQLDTGLLLITGPFKINGVPMRRINQVYVLATKTKIDISGLKIPERVNDAYFRRKKLAKPKHGKGEIFETGQEKYTVSDERIEDQKVVDNQILPTIKAAQFMEGYLASKFGLQTGEYPHKLVF</sequence>
<dbReference type="InterPro" id="IPR008991">
    <property type="entry name" value="Translation_prot_SH3-like_sf"/>
</dbReference>
<keyword evidence="2 9" id="KW-0689">Ribosomal protein</keyword>
<evidence type="ECO:0000256" key="2">
    <source>
        <dbReference type="ARBA" id="ARBA00022980"/>
    </source>
</evidence>
<feature type="domain" description="Large ribosomal subunit protein uL6 N-terminal" evidence="8">
    <location>
        <begin position="24"/>
        <end position="70"/>
    </location>
</feature>
<evidence type="ECO:0000256" key="4">
    <source>
        <dbReference type="ARBA" id="ARBA00034092"/>
    </source>
</evidence>
<reference evidence="9" key="1">
    <citation type="submission" date="2020-04" db="EMBL/GenBank/DDBJ databases">
        <authorList>
            <person name="Neveu A P."/>
        </authorList>
    </citation>
    <scope>NUCLEOTIDE SEQUENCE</scope>
    <source>
        <tissue evidence="9">Whole embryo</tissue>
    </source>
</reference>
<protein>
    <recommendedName>
        <fullName evidence="5">Large ribosomal subunit protein eL6</fullName>
    </recommendedName>
    <alternativeName>
        <fullName evidence="6">60S ribosomal protein L6</fullName>
    </alternativeName>
</protein>
<evidence type="ECO:0000256" key="7">
    <source>
        <dbReference type="ARBA" id="ARBA00046388"/>
    </source>
</evidence>
<comment type="similarity">
    <text evidence="1">Belongs to the eukaryotic ribosomal protein eL6 family.</text>
</comment>
<evidence type="ECO:0000256" key="1">
    <source>
        <dbReference type="ARBA" id="ARBA00010592"/>
    </source>
</evidence>
<comment type="function">
    <text evidence="4">Component of the large ribosomal subunit. The ribosome is a large ribonucleoprotein complex responsible for the synthesis of proteins in the cell.</text>
</comment>
<dbReference type="AlphaFoldDB" id="A0A6F9DRI8"/>
<dbReference type="Pfam" id="PF01159">
    <property type="entry name" value="Ribosomal_L6e"/>
    <property type="match status" value="1"/>
</dbReference>